<dbReference type="OrthoDB" id="6881555at2"/>
<name>Q88GN3_PSEPK</name>
<evidence type="ECO:0000313" key="2">
    <source>
        <dbReference type="EMBL" id="AAN69285.1"/>
    </source>
</evidence>
<dbReference type="STRING" id="160488.PP_3688"/>
<dbReference type="KEGG" id="ppu:PP_3688"/>
<feature type="transmembrane region" description="Helical" evidence="1">
    <location>
        <begin position="186"/>
        <end position="206"/>
    </location>
</feature>
<dbReference type="PATRIC" id="fig|160488.4.peg.3927"/>
<dbReference type="AlphaFoldDB" id="Q88GN3"/>
<gene>
    <name evidence="2" type="ordered locus">PP_3688</name>
</gene>
<accession>Q88GN3</accession>
<reference evidence="2 3" key="1">
    <citation type="journal article" date="2002" name="Environ. Microbiol.">
        <title>Complete genome sequence and comparative analysis of the metabolically versatile Pseudomonas putida KT2440.</title>
        <authorList>
            <person name="Nelson K.E."/>
            <person name="Weinel C."/>
            <person name="Paulsen I.T."/>
            <person name="Dodson R.J."/>
            <person name="Hilbert H."/>
            <person name="Martins dos Santos V.A."/>
            <person name="Fouts D.E."/>
            <person name="Gill S.R."/>
            <person name="Pop M."/>
            <person name="Holmes M."/>
            <person name="Brinkac L."/>
            <person name="Beanan M."/>
            <person name="DeBoy R.T."/>
            <person name="Daugherty S."/>
            <person name="Kolonay J."/>
            <person name="Madupu R."/>
            <person name="Nelson W."/>
            <person name="White O."/>
            <person name="Peterson J."/>
            <person name="Khouri H."/>
            <person name="Hance I."/>
            <person name="Chris Lee P."/>
            <person name="Holtzapple E."/>
            <person name="Scanlan D."/>
            <person name="Tran K."/>
            <person name="Moazzez A."/>
            <person name="Utterback T."/>
            <person name="Rizzo M."/>
            <person name="Lee K."/>
            <person name="Kosack D."/>
            <person name="Moestl D."/>
            <person name="Wedler H."/>
            <person name="Lauber J."/>
            <person name="Stjepandic D."/>
            <person name="Hoheisel J."/>
            <person name="Straetz M."/>
            <person name="Heim S."/>
            <person name="Kiewitz C."/>
            <person name="Eisen J.A."/>
            <person name="Timmis K.N."/>
            <person name="Dusterhoft A."/>
            <person name="Tummler B."/>
            <person name="Fraser C.M."/>
        </authorList>
    </citation>
    <scope>NUCLEOTIDE SEQUENCE [LARGE SCALE GENOMIC DNA]</scope>
    <source>
        <strain evidence="3">ATCC 47054 / DSM 6125 / CFBP 8728 / NCIMB 11950 / KT2440</strain>
    </source>
</reference>
<keyword evidence="1" id="KW-0812">Transmembrane</keyword>
<sequence length="232" mass="26129">MPHSTVYSPLCGAARLARAVWIGASSLADYARRALGHIPRWAEFLGYIVIKFDCAKVSGKLDYVRVTDRMSKGLKATISLDGQKIPNIQMETEFYEELNEGDDVTLYAIVKNSKMKEKNFGVLYGFENSNGVRSFATKYRWQVPFHLSFYAMIAFAVVFVLGWFANVYVGRFLDITDVELSQITKLAVVEGGLAAAFFLHAAWRMVKCTADPQSWMVMEPAVLATRFSKLHK</sequence>
<dbReference type="Proteomes" id="UP000000556">
    <property type="component" value="Chromosome"/>
</dbReference>
<dbReference type="EMBL" id="AE015451">
    <property type="protein sequence ID" value="AAN69285.1"/>
    <property type="molecule type" value="Genomic_DNA"/>
</dbReference>
<protein>
    <recommendedName>
        <fullName evidence="4">Transmembrane protein</fullName>
    </recommendedName>
</protein>
<evidence type="ECO:0000256" key="1">
    <source>
        <dbReference type="SAM" id="Phobius"/>
    </source>
</evidence>
<dbReference type="HOGENOM" id="CLU_104184_0_0_6"/>
<keyword evidence="3" id="KW-1185">Reference proteome</keyword>
<keyword evidence="1" id="KW-0472">Membrane</keyword>
<dbReference type="PaxDb" id="160488-PP_3688"/>
<dbReference type="BioCyc" id="PPUT160488:G1G01-3932-MONOMER"/>
<keyword evidence="1" id="KW-1133">Transmembrane helix</keyword>
<proteinExistence type="predicted"/>
<reference evidence="2 3" key="2">
    <citation type="journal article" date="2016" name="Environ. Microbiol.">
        <title>The revisited genome of Pseudomonas putida KT2440 enlightens its value as a robust metabolic chassis.</title>
        <authorList>
            <person name="Belda E."/>
            <person name="van Heck R.G."/>
            <person name="Lopez-Sanchez M.J."/>
            <person name="Cruveiller S."/>
            <person name="Barbe V."/>
            <person name="Fraser C."/>
            <person name="Klenk H.P."/>
            <person name="Petersen J."/>
            <person name="Morgat A."/>
            <person name="Nikel P.I."/>
            <person name="Vallenet D."/>
            <person name="Rouy Z."/>
            <person name="Sekowska A."/>
            <person name="Martins Dos Santos V.A."/>
            <person name="de Lorenzo V."/>
            <person name="Danchin A."/>
            <person name="Medigue C."/>
        </authorList>
    </citation>
    <scope>NUCLEOTIDE SEQUENCE [LARGE SCALE GENOMIC DNA]</scope>
    <source>
        <strain evidence="3">ATCC 47054 / DSM 6125 / CFBP 8728 / NCIMB 11950 / KT2440</strain>
    </source>
</reference>
<evidence type="ECO:0000313" key="3">
    <source>
        <dbReference type="Proteomes" id="UP000000556"/>
    </source>
</evidence>
<organism evidence="2 3">
    <name type="scientific">Pseudomonas putida (strain ATCC 47054 / DSM 6125 / CFBP 8728 / NCIMB 11950 / KT2440)</name>
    <dbReference type="NCBI Taxonomy" id="160488"/>
    <lineage>
        <taxon>Bacteria</taxon>
        <taxon>Pseudomonadati</taxon>
        <taxon>Pseudomonadota</taxon>
        <taxon>Gammaproteobacteria</taxon>
        <taxon>Pseudomonadales</taxon>
        <taxon>Pseudomonadaceae</taxon>
        <taxon>Pseudomonas</taxon>
    </lineage>
</organism>
<feature type="transmembrane region" description="Helical" evidence="1">
    <location>
        <begin position="147"/>
        <end position="166"/>
    </location>
</feature>
<evidence type="ECO:0008006" key="4">
    <source>
        <dbReference type="Google" id="ProtNLM"/>
    </source>
</evidence>